<proteinExistence type="predicted"/>
<feature type="chain" id="PRO_5040500539" evidence="1">
    <location>
        <begin position="28"/>
        <end position="119"/>
    </location>
</feature>
<gene>
    <name evidence="2" type="ORF">PLEPLA_LOCUS14959</name>
</gene>
<evidence type="ECO:0000313" key="3">
    <source>
        <dbReference type="Proteomes" id="UP001153269"/>
    </source>
</evidence>
<keyword evidence="1" id="KW-0732">Signal</keyword>
<accession>A0A9N7YIT7</accession>
<dbReference type="EMBL" id="CADEAL010000935">
    <property type="protein sequence ID" value="CAB1427021.1"/>
    <property type="molecule type" value="Genomic_DNA"/>
</dbReference>
<organism evidence="2 3">
    <name type="scientific">Pleuronectes platessa</name>
    <name type="common">European plaice</name>
    <dbReference type="NCBI Taxonomy" id="8262"/>
    <lineage>
        <taxon>Eukaryota</taxon>
        <taxon>Metazoa</taxon>
        <taxon>Chordata</taxon>
        <taxon>Craniata</taxon>
        <taxon>Vertebrata</taxon>
        <taxon>Euteleostomi</taxon>
        <taxon>Actinopterygii</taxon>
        <taxon>Neopterygii</taxon>
        <taxon>Teleostei</taxon>
        <taxon>Neoteleostei</taxon>
        <taxon>Acanthomorphata</taxon>
        <taxon>Carangaria</taxon>
        <taxon>Pleuronectiformes</taxon>
        <taxon>Pleuronectoidei</taxon>
        <taxon>Pleuronectidae</taxon>
        <taxon>Pleuronectes</taxon>
    </lineage>
</organism>
<protein>
    <submittedName>
        <fullName evidence="2">Uncharacterized protein</fullName>
    </submittedName>
</protein>
<dbReference type="PROSITE" id="PS51257">
    <property type="entry name" value="PROKAR_LIPOPROTEIN"/>
    <property type="match status" value="1"/>
</dbReference>
<dbReference type="AlphaFoldDB" id="A0A9N7YIT7"/>
<evidence type="ECO:0000313" key="2">
    <source>
        <dbReference type="EMBL" id="CAB1427021.1"/>
    </source>
</evidence>
<reference evidence="2" key="1">
    <citation type="submission" date="2020-03" db="EMBL/GenBank/DDBJ databases">
        <authorList>
            <person name="Weist P."/>
        </authorList>
    </citation>
    <scope>NUCLEOTIDE SEQUENCE</scope>
</reference>
<sequence length="119" mass="13229">MGWLTHRLDCCCCRFSISPSLSLPVLCLVVFSCWQNLSEELGDWAPLLRNCPAAPVYVAACWLDTMRQNASLFSCIAEGEAWLLQLTSSLPIYERSAKVQLPAHLIKETSSQNQALPNS</sequence>
<evidence type="ECO:0000256" key="1">
    <source>
        <dbReference type="SAM" id="SignalP"/>
    </source>
</evidence>
<feature type="signal peptide" evidence="1">
    <location>
        <begin position="1"/>
        <end position="27"/>
    </location>
</feature>
<dbReference type="Proteomes" id="UP001153269">
    <property type="component" value="Unassembled WGS sequence"/>
</dbReference>
<comment type="caution">
    <text evidence="2">The sequence shown here is derived from an EMBL/GenBank/DDBJ whole genome shotgun (WGS) entry which is preliminary data.</text>
</comment>
<keyword evidence="3" id="KW-1185">Reference proteome</keyword>
<name>A0A9N7YIT7_PLEPL</name>